<dbReference type="SUPFAM" id="SSF48498">
    <property type="entry name" value="Tetracyclin repressor-like, C-terminal domain"/>
    <property type="match status" value="1"/>
</dbReference>
<organism evidence="6">
    <name type="scientific">marine sediment metagenome</name>
    <dbReference type="NCBI Taxonomy" id="412755"/>
    <lineage>
        <taxon>unclassified sequences</taxon>
        <taxon>metagenomes</taxon>
        <taxon>ecological metagenomes</taxon>
    </lineage>
</organism>
<dbReference type="Pfam" id="PF08361">
    <property type="entry name" value="TetR_C_2"/>
    <property type="match status" value="1"/>
</dbReference>
<evidence type="ECO:0000259" key="5">
    <source>
        <dbReference type="PROSITE" id="PS50977"/>
    </source>
</evidence>
<dbReference type="PRINTS" id="PR00455">
    <property type="entry name" value="HTHTETR"/>
</dbReference>
<comment type="caution">
    <text evidence="6">The sequence shown here is derived from an EMBL/GenBank/DDBJ whole genome shotgun (WGS) entry which is preliminary data.</text>
</comment>
<proteinExistence type="predicted"/>
<dbReference type="InterPro" id="IPR036271">
    <property type="entry name" value="Tet_transcr_reg_TetR-rel_C_sf"/>
</dbReference>
<dbReference type="InterPro" id="IPR023772">
    <property type="entry name" value="DNA-bd_HTH_TetR-type_CS"/>
</dbReference>
<protein>
    <recommendedName>
        <fullName evidence="5">HTH tetR-type domain-containing protein</fullName>
    </recommendedName>
</protein>
<keyword evidence="2" id="KW-0805">Transcription regulation</keyword>
<sequence length="215" mass="24809">MARRTKEDAQRTREQLIDAAEIVFHREGVAQTSLNEIAQQANLTRGAFYWHFKNKQSIFKAMLDRQAVELGQLGMVMEASSESDPLARLRESILYVVRELERDPRRRRVYEIVFQKCEMTEQNEPIGTLLRDNVLISSDRIRAAFNEAIATKLMPANLDVDSAITHLHVQITGVVYLWLLLPDKFDLQSQATRLIDLFFDQLPQHFLSDAGEHLD</sequence>
<dbReference type="PANTHER" id="PTHR47506:SF1">
    <property type="entry name" value="HTH-TYPE TRANSCRIPTIONAL REGULATOR YJDC"/>
    <property type="match status" value="1"/>
</dbReference>
<dbReference type="Pfam" id="PF00440">
    <property type="entry name" value="TetR_N"/>
    <property type="match status" value="1"/>
</dbReference>
<evidence type="ECO:0000256" key="4">
    <source>
        <dbReference type="ARBA" id="ARBA00023163"/>
    </source>
</evidence>
<evidence type="ECO:0000313" key="6">
    <source>
        <dbReference type="EMBL" id="KKN31404.1"/>
    </source>
</evidence>
<keyword evidence="3" id="KW-0238">DNA-binding</keyword>
<evidence type="ECO:0000256" key="3">
    <source>
        <dbReference type="ARBA" id="ARBA00023125"/>
    </source>
</evidence>
<dbReference type="InterPro" id="IPR001647">
    <property type="entry name" value="HTH_TetR"/>
</dbReference>
<dbReference type="EMBL" id="LAZR01002332">
    <property type="protein sequence ID" value="KKN31404.1"/>
    <property type="molecule type" value="Genomic_DNA"/>
</dbReference>
<reference evidence="6" key="1">
    <citation type="journal article" date="2015" name="Nature">
        <title>Complex archaea that bridge the gap between prokaryotes and eukaryotes.</title>
        <authorList>
            <person name="Spang A."/>
            <person name="Saw J.H."/>
            <person name="Jorgensen S.L."/>
            <person name="Zaremba-Niedzwiedzka K."/>
            <person name="Martijn J."/>
            <person name="Lind A.E."/>
            <person name="van Eijk R."/>
            <person name="Schleper C."/>
            <person name="Guy L."/>
            <person name="Ettema T.J."/>
        </authorList>
    </citation>
    <scope>NUCLEOTIDE SEQUENCE</scope>
</reference>
<dbReference type="PROSITE" id="PS01081">
    <property type="entry name" value="HTH_TETR_1"/>
    <property type="match status" value="1"/>
</dbReference>
<dbReference type="PANTHER" id="PTHR47506">
    <property type="entry name" value="TRANSCRIPTIONAL REGULATORY PROTEIN"/>
    <property type="match status" value="1"/>
</dbReference>
<name>A0A0F9PMJ9_9ZZZZ</name>
<dbReference type="SUPFAM" id="SSF46689">
    <property type="entry name" value="Homeodomain-like"/>
    <property type="match status" value="1"/>
</dbReference>
<keyword evidence="1" id="KW-0678">Repressor</keyword>
<evidence type="ECO:0000256" key="2">
    <source>
        <dbReference type="ARBA" id="ARBA00023015"/>
    </source>
</evidence>
<gene>
    <name evidence="6" type="ORF">LCGC14_0824360</name>
</gene>
<dbReference type="GO" id="GO:0003677">
    <property type="term" value="F:DNA binding"/>
    <property type="evidence" value="ECO:0007669"/>
    <property type="project" value="UniProtKB-KW"/>
</dbReference>
<accession>A0A0F9PMJ9</accession>
<dbReference type="InterPro" id="IPR009057">
    <property type="entry name" value="Homeodomain-like_sf"/>
</dbReference>
<dbReference type="AlphaFoldDB" id="A0A0F9PMJ9"/>
<keyword evidence="4" id="KW-0804">Transcription</keyword>
<evidence type="ECO:0000256" key="1">
    <source>
        <dbReference type="ARBA" id="ARBA00022491"/>
    </source>
</evidence>
<dbReference type="Gene3D" id="1.10.357.10">
    <property type="entry name" value="Tetracycline Repressor, domain 2"/>
    <property type="match status" value="1"/>
</dbReference>
<dbReference type="InterPro" id="IPR013572">
    <property type="entry name" value="Tscrpt_reg_MAATS_C"/>
</dbReference>
<dbReference type="PROSITE" id="PS50977">
    <property type="entry name" value="HTH_TETR_2"/>
    <property type="match status" value="1"/>
</dbReference>
<feature type="domain" description="HTH tetR-type" evidence="5">
    <location>
        <begin position="10"/>
        <end position="70"/>
    </location>
</feature>